<evidence type="ECO:0000313" key="3">
    <source>
        <dbReference type="Proteomes" id="UP000308652"/>
    </source>
</evidence>
<dbReference type="Pfam" id="PF20153">
    <property type="entry name" value="DUF6535"/>
    <property type="match status" value="1"/>
</dbReference>
<evidence type="ECO:0000259" key="1">
    <source>
        <dbReference type="Pfam" id="PF20153"/>
    </source>
</evidence>
<gene>
    <name evidence="2" type="ORF">BDQ12DRAFT_611498</name>
</gene>
<dbReference type="Proteomes" id="UP000308652">
    <property type="component" value="Unassembled WGS sequence"/>
</dbReference>
<feature type="domain" description="DUF6535" evidence="1">
    <location>
        <begin position="3"/>
        <end position="99"/>
    </location>
</feature>
<dbReference type="OrthoDB" id="3235960at2759"/>
<reference evidence="2 3" key="1">
    <citation type="journal article" date="2019" name="Nat. Ecol. Evol.">
        <title>Megaphylogeny resolves global patterns of mushroom evolution.</title>
        <authorList>
            <person name="Varga T."/>
            <person name="Krizsan K."/>
            <person name="Foldi C."/>
            <person name="Dima B."/>
            <person name="Sanchez-Garcia M."/>
            <person name="Sanchez-Ramirez S."/>
            <person name="Szollosi G.J."/>
            <person name="Szarkandi J.G."/>
            <person name="Papp V."/>
            <person name="Albert L."/>
            <person name="Andreopoulos W."/>
            <person name="Angelini C."/>
            <person name="Antonin V."/>
            <person name="Barry K.W."/>
            <person name="Bougher N.L."/>
            <person name="Buchanan P."/>
            <person name="Buyck B."/>
            <person name="Bense V."/>
            <person name="Catcheside P."/>
            <person name="Chovatia M."/>
            <person name="Cooper J."/>
            <person name="Damon W."/>
            <person name="Desjardin D."/>
            <person name="Finy P."/>
            <person name="Geml J."/>
            <person name="Haridas S."/>
            <person name="Hughes K."/>
            <person name="Justo A."/>
            <person name="Karasinski D."/>
            <person name="Kautmanova I."/>
            <person name="Kiss B."/>
            <person name="Kocsube S."/>
            <person name="Kotiranta H."/>
            <person name="LaButti K.M."/>
            <person name="Lechner B.E."/>
            <person name="Liimatainen K."/>
            <person name="Lipzen A."/>
            <person name="Lukacs Z."/>
            <person name="Mihaltcheva S."/>
            <person name="Morgado L.N."/>
            <person name="Niskanen T."/>
            <person name="Noordeloos M.E."/>
            <person name="Ohm R.A."/>
            <person name="Ortiz-Santana B."/>
            <person name="Ovrebo C."/>
            <person name="Racz N."/>
            <person name="Riley R."/>
            <person name="Savchenko A."/>
            <person name="Shiryaev A."/>
            <person name="Soop K."/>
            <person name="Spirin V."/>
            <person name="Szebenyi C."/>
            <person name="Tomsovsky M."/>
            <person name="Tulloss R.E."/>
            <person name="Uehling J."/>
            <person name="Grigoriev I.V."/>
            <person name="Vagvolgyi C."/>
            <person name="Papp T."/>
            <person name="Martin F.M."/>
            <person name="Miettinen O."/>
            <person name="Hibbett D.S."/>
            <person name="Nagy L.G."/>
        </authorList>
    </citation>
    <scope>NUCLEOTIDE SEQUENCE [LARGE SCALE GENOMIC DNA]</scope>
    <source>
        <strain evidence="2 3">CBS 166.37</strain>
    </source>
</reference>
<keyword evidence="3" id="KW-1185">Reference proteome</keyword>
<dbReference type="InterPro" id="IPR045338">
    <property type="entry name" value="DUF6535"/>
</dbReference>
<dbReference type="EMBL" id="ML213620">
    <property type="protein sequence ID" value="TFK35583.1"/>
    <property type="molecule type" value="Genomic_DNA"/>
</dbReference>
<dbReference type="STRING" id="68775.A0A5C3LT70"/>
<dbReference type="AlphaFoldDB" id="A0A5C3LT70"/>
<proteinExistence type="predicted"/>
<protein>
    <recommendedName>
        <fullName evidence="1">DUF6535 domain-containing protein</fullName>
    </recommendedName>
</protein>
<name>A0A5C3LT70_9AGAR</name>
<evidence type="ECO:0000313" key="2">
    <source>
        <dbReference type="EMBL" id="TFK35583.1"/>
    </source>
</evidence>
<organism evidence="2 3">
    <name type="scientific">Crucibulum laeve</name>
    <dbReference type="NCBI Taxonomy" id="68775"/>
    <lineage>
        <taxon>Eukaryota</taxon>
        <taxon>Fungi</taxon>
        <taxon>Dikarya</taxon>
        <taxon>Basidiomycota</taxon>
        <taxon>Agaricomycotina</taxon>
        <taxon>Agaricomycetes</taxon>
        <taxon>Agaricomycetidae</taxon>
        <taxon>Agaricales</taxon>
        <taxon>Agaricineae</taxon>
        <taxon>Nidulariaceae</taxon>
        <taxon>Crucibulum</taxon>
    </lineage>
</organism>
<accession>A0A5C3LT70</accession>
<sequence length="99" mass="10923">MSICKIWKDEVEKLLVFVTLFSAVVTAFTVESYKLLQDDPQDTTTAFLQYIAFHMPGTSSSNPSAPALPTISSNALSSPTSDPTIRINIFWFMSLSLSL</sequence>
<feature type="non-terminal residue" evidence="2">
    <location>
        <position position="99"/>
    </location>
</feature>